<evidence type="ECO:0000256" key="1">
    <source>
        <dbReference type="SAM" id="MobiDB-lite"/>
    </source>
</evidence>
<keyword evidence="3" id="KW-1185">Reference proteome</keyword>
<organism evidence="2 3">
    <name type="scientific">Olpidium bornovanus</name>
    <dbReference type="NCBI Taxonomy" id="278681"/>
    <lineage>
        <taxon>Eukaryota</taxon>
        <taxon>Fungi</taxon>
        <taxon>Fungi incertae sedis</taxon>
        <taxon>Olpidiomycota</taxon>
        <taxon>Olpidiomycotina</taxon>
        <taxon>Olpidiomycetes</taxon>
        <taxon>Olpidiales</taxon>
        <taxon>Olpidiaceae</taxon>
        <taxon>Olpidium</taxon>
    </lineage>
</organism>
<comment type="caution">
    <text evidence="2">The sequence shown here is derived from an EMBL/GenBank/DDBJ whole genome shotgun (WGS) entry which is preliminary data.</text>
</comment>
<accession>A0A8H7ZY54</accession>
<evidence type="ECO:0000313" key="3">
    <source>
        <dbReference type="Proteomes" id="UP000673691"/>
    </source>
</evidence>
<proteinExistence type="predicted"/>
<feature type="region of interest" description="Disordered" evidence="1">
    <location>
        <begin position="135"/>
        <end position="159"/>
    </location>
</feature>
<protein>
    <submittedName>
        <fullName evidence="2">Uncharacterized protein</fullName>
    </submittedName>
</protein>
<sequence>MLQGAENKLKAYAFFPLPCRVGSQSTSDPRSLRCVVPPAREGVQLLRQSGEQQLQETENLAGMQTDRDAETFSLPAIITDHIRLLRERSRWWRRERLGPSVDRLERTGRPTGGPPSILMNRLVFRANFLNTGQIKLPKTPGANPRCAPPNQLPKQPKTR</sequence>
<reference evidence="2 3" key="1">
    <citation type="journal article" name="Sci. Rep.">
        <title>Genome-scale phylogenetic analyses confirm Olpidium as the closest living zoosporic fungus to the non-flagellated, terrestrial fungi.</title>
        <authorList>
            <person name="Chang Y."/>
            <person name="Rochon D."/>
            <person name="Sekimoto S."/>
            <person name="Wang Y."/>
            <person name="Chovatia M."/>
            <person name="Sandor L."/>
            <person name="Salamov A."/>
            <person name="Grigoriev I.V."/>
            <person name="Stajich J.E."/>
            <person name="Spatafora J.W."/>
        </authorList>
    </citation>
    <scope>NUCLEOTIDE SEQUENCE [LARGE SCALE GENOMIC DNA]</scope>
    <source>
        <strain evidence="2">S191</strain>
    </source>
</reference>
<evidence type="ECO:0000313" key="2">
    <source>
        <dbReference type="EMBL" id="KAG5461472.1"/>
    </source>
</evidence>
<name>A0A8H7ZY54_9FUNG</name>
<dbReference type="AlphaFoldDB" id="A0A8H7ZY54"/>
<dbReference type="Proteomes" id="UP000673691">
    <property type="component" value="Unassembled WGS sequence"/>
</dbReference>
<gene>
    <name evidence="2" type="ORF">BJ554DRAFT_6331</name>
</gene>
<dbReference type="EMBL" id="JAEFCI010003599">
    <property type="protein sequence ID" value="KAG5461472.1"/>
    <property type="molecule type" value="Genomic_DNA"/>
</dbReference>